<dbReference type="AlphaFoldDB" id="A0A848GZC0"/>
<dbReference type="EMBL" id="JABBFX010000001">
    <property type="protein sequence ID" value="NML42672.1"/>
    <property type="molecule type" value="Genomic_DNA"/>
</dbReference>
<evidence type="ECO:0000256" key="5">
    <source>
        <dbReference type="ARBA" id="ARBA00023136"/>
    </source>
</evidence>
<dbReference type="RefSeq" id="WP_169416923.1">
    <property type="nucleotide sequence ID" value="NZ_JABBFX010000001.1"/>
</dbReference>
<evidence type="ECO:0000256" key="6">
    <source>
        <dbReference type="SAM" id="Phobius"/>
    </source>
</evidence>
<feature type="transmembrane region" description="Helical" evidence="6">
    <location>
        <begin position="25"/>
        <end position="54"/>
    </location>
</feature>
<comment type="subcellular location">
    <subcellularLocation>
        <location evidence="1">Membrane</location>
        <topology evidence="1">Multi-pass membrane protein</topology>
    </subcellularLocation>
</comment>
<proteinExistence type="inferred from homology"/>
<dbReference type="Pfam" id="PF01594">
    <property type="entry name" value="AI-2E_transport"/>
    <property type="match status" value="1"/>
</dbReference>
<comment type="caution">
    <text evidence="7">The sequence shown here is derived from an EMBL/GenBank/DDBJ whole genome shotgun (WGS) entry which is preliminary data.</text>
</comment>
<dbReference type="Proteomes" id="UP000541185">
    <property type="component" value="Unassembled WGS sequence"/>
</dbReference>
<evidence type="ECO:0000256" key="1">
    <source>
        <dbReference type="ARBA" id="ARBA00004141"/>
    </source>
</evidence>
<evidence type="ECO:0000256" key="4">
    <source>
        <dbReference type="ARBA" id="ARBA00022989"/>
    </source>
</evidence>
<evidence type="ECO:0000313" key="7">
    <source>
        <dbReference type="EMBL" id="NML42672.1"/>
    </source>
</evidence>
<feature type="transmembrane region" description="Helical" evidence="6">
    <location>
        <begin position="240"/>
        <end position="261"/>
    </location>
</feature>
<accession>A0A848GZC0</accession>
<organism evidence="7 8">
    <name type="scientific">Ramlibacter agri</name>
    <dbReference type="NCBI Taxonomy" id="2728837"/>
    <lineage>
        <taxon>Bacteria</taxon>
        <taxon>Pseudomonadati</taxon>
        <taxon>Pseudomonadota</taxon>
        <taxon>Betaproteobacteria</taxon>
        <taxon>Burkholderiales</taxon>
        <taxon>Comamonadaceae</taxon>
        <taxon>Ramlibacter</taxon>
    </lineage>
</organism>
<feature type="transmembrane region" description="Helical" evidence="6">
    <location>
        <begin position="160"/>
        <end position="179"/>
    </location>
</feature>
<comment type="similarity">
    <text evidence="2">Belongs to the autoinducer-2 exporter (AI-2E) (TC 2.A.86) family.</text>
</comment>
<feature type="transmembrane region" description="Helical" evidence="6">
    <location>
        <begin position="268"/>
        <end position="289"/>
    </location>
</feature>
<feature type="transmembrane region" description="Helical" evidence="6">
    <location>
        <begin position="75"/>
        <end position="97"/>
    </location>
</feature>
<protein>
    <submittedName>
        <fullName evidence="7">AI-2E family transporter</fullName>
    </submittedName>
</protein>
<keyword evidence="3 6" id="KW-0812">Transmembrane</keyword>
<evidence type="ECO:0000256" key="2">
    <source>
        <dbReference type="ARBA" id="ARBA00009773"/>
    </source>
</evidence>
<feature type="transmembrane region" description="Helical" evidence="6">
    <location>
        <begin position="309"/>
        <end position="336"/>
    </location>
</feature>
<reference evidence="7 8" key="1">
    <citation type="submission" date="2020-04" db="EMBL/GenBank/DDBJ databases">
        <title>Ramlibacter sp. G-1-2-2 isolated from soil.</title>
        <authorList>
            <person name="Dahal R.H."/>
        </authorList>
    </citation>
    <scope>NUCLEOTIDE SEQUENCE [LARGE SCALE GENOMIC DNA]</scope>
    <source>
        <strain evidence="7 8">G-1-2-2</strain>
    </source>
</reference>
<keyword evidence="8" id="KW-1185">Reference proteome</keyword>
<sequence length="347" mass="37404">MKLPFPPPEPPGAALITGQLRVRSILLAAIALLALLHLHLLSSLFAGLTGFVLYRRIRAFTGPAGGNWRTRAIRWLLLAAAVAGFVLAVLAGFELLFKSGGLGRLLQLLADTLDQVRAMAPPWLVQWLPESADAVQHAVTTWLREHAGEVQHWSGTALKVLVHIIIGLVIGLMAATGTANARRMPSRRPLVLLAQSRLLQLAQAFEDVFAAQLRISAINALLTGLYLLVLLPMLGYRVPLSPTLVGFTFFASLIPIVGNLLSNTAITIAALTVSAWLGVASLGFLILVHKLEYFLNARIVGGRTNVPTSAMLASMLVLEAAFGLSGLVAAPIYCAWLTRELRDEDWV</sequence>
<evidence type="ECO:0000313" key="8">
    <source>
        <dbReference type="Proteomes" id="UP000541185"/>
    </source>
</evidence>
<keyword evidence="5 6" id="KW-0472">Membrane</keyword>
<name>A0A848GZC0_9BURK</name>
<dbReference type="GO" id="GO:0016020">
    <property type="term" value="C:membrane"/>
    <property type="evidence" value="ECO:0007669"/>
    <property type="project" value="UniProtKB-SubCell"/>
</dbReference>
<gene>
    <name evidence="7" type="ORF">HHL11_02845</name>
</gene>
<feature type="transmembrane region" description="Helical" evidence="6">
    <location>
        <begin position="215"/>
        <end position="234"/>
    </location>
</feature>
<keyword evidence="4 6" id="KW-1133">Transmembrane helix</keyword>
<dbReference type="InterPro" id="IPR002549">
    <property type="entry name" value="AI-2E-like"/>
</dbReference>
<evidence type="ECO:0000256" key="3">
    <source>
        <dbReference type="ARBA" id="ARBA00022692"/>
    </source>
</evidence>